<dbReference type="PANTHER" id="PTHR31635:SF196">
    <property type="entry name" value="REVERSE TRANSCRIPTASE DOMAIN-CONTAINING PROTEIN-RELATED"/>
    <property type="match status" value="1"/>
</dbReference>
<gene>
    <name evidence="2" type="ORF">KFK09_006808</name>
</gene>
<reference evidence="2" key="1">
    <citation type="journal article" date="2022" name="Front. Genet.">
        <title>Chromosome-Scale Assembly of the Dendrobium nobile Genome Provides Insights Into the Molecular Mechanism of the Biosynthesis of the Medicinal Active Ingredient of Dendrobium.</title>
        <authorList>
            <person name="Xu Q."/>
            <person name="Niu S.-C."/>
            <person name="Li K.-L."/>
            <person name="Zheng P.-J."/>
            <person name="Zhang X.-J."/>
            <person name="Jia Y."/>
            <person name="Liu Y."/>
            <person name="Niu Y.-X."/>
            <person name="Yu L.-H."/>
            <person name="Chen D.-F."/>
            <person name="Zhang G.-Q."/>
        </authorList>
    </citation>
    <scope>NUCLEOTIDE SEQUENCE</scope>
    <source>
        <tissue evidence="2">Leaf</tissue>
    </source>
</reference>
<dbReference type="CDD" id="cd01650">
    <property type="entry name" value="RT_nLTR_like"/>
    <property type="match status" value="2"/>
</dbReference>
<dbReference type="SUPFAM" id="SSF56672">
    <property type="entry name" value="DNA/RNA polymerases"/>
    <property type="match status" value="1"/>
</dbReference>
<comment type="caution">
    <text evidence="2">The sequence shown here is derived from an EMBL/GenBank/DDBJ whole genome shotgun (WGS) entry which is preliminary data.</text>
</comment>
<accession>A0A8T3BVG1</accession>
<evidence type="ECO:0000259" key="1">
    <source>
        <dbReference type="PROSITE" id="PS50878"/>
    </source>
</evidence>
<evidence type="ECO:0000313" key="2">
    <source>
        <dbReference type="EMBL" id="KAI0519364.1"/>
    </source>
</evidence>
<dbReference type="Proteomes" id="UP000829196">
    <property type="component" value="Unassembled WGS sequence"/>
</dbReference>
<dbReference type="Pfam" id="PF00078">
    <property type="entry name" value="RVT_1"/>
    <property type="match status" value="2"/>
</dbReference>
<keyword evidence="3" id="KW-1185">Reference proteome</keyword>
<sequence>MLNTDPQNILLNQRLKSLNVQLSGCSSSWKNWMLERAKLKWLSHGEDDLKFLYARIRKRRNLSSSTLVASEDPTIRQDLINSITQHFENLFNATRPANSSDSLLIPKVNAIPSHLSDLLTVNVFDDEIKEAIFHGSSNSSPSSDGFNFEFYKSTWLITGPLVCKAVKSFFTKGYLPNRVKANAIALIPKSTHASNILDFRPIALCNVFYKIISKILASRMKDIMPHIIEVNQAGFIKNRIATDNILLASKILLDFKKSAKKNLMCAKLDIRKAFDSVSREFILARMRHKDYLLIFGEASLNNCAVLREVLDSFAKVFDLLVNHEKSQIIISSYITNPMAVCKTNNEDLEMAWSRGVWFLLGKPFVLQKWHPKFKPLKDDFKSVPIWVKIHDLPLACWNSEGISRIASKIGVPIAADSLTEQKSRLTFARVCVLVDCSATYPEVIKVSLDGDVVCLKVQYEWRLFPVLTETSSLPLNASNGGSLTDQGVSSVLGKDLHYQPHSPPPFKVVTSSTELTLVPNAAASQSDKVGVGVGIPNLNSPNHAASSSTSSLPLINNSAPKVTVSPNRFDALNIEDDSQSQTYVNEEYEDISVPDKADDGGDLQNYVASSFSSFQLTAVYASNSSQERKALWNDIGLAAPASQMPWAIIGDFNCCRFASEKLGGSDINQAALFDFNSMIFNNCLLDLQSIGCKFTWYNQRQDNPIHIKLDRVLVNDSWLNSYPDSFCSFQSPSCSDHSPILLLSGTQNQSRHRFLFKNYWTKLDEYWSLLAEILFLPHSGNPLANLCNSLRSLKQKIKAQKWASFSCVSRHIELLHATQQSLLDSLHSDPSSTSLNQAYKENNAKLAEFMSLQASWIIQRAKVNWLKYGEDDLKFLYAKIRIRMGSKKSVVNLFNHNSQSSKEEVTATIINYYQELYNPIPPCNRDMAIFPVGTALAADQAQSLISFVTDGDIKAAVFSGSSKSAPGPDGINFHFYKSGWHILGSYVCRAIRSFFIKGYLPKGVKATALAIVPKKKNASNISDYRPIALCNVLYKIIAKTLATRIKPFMNLIVKDNQAGFVNSRVSTDNILIANDILFHAGKRGGEKISACVSDVNFSIVLNGALEGFFPSSAGLRQGCPLSPYLFCIVMDAFSNLLDGRGFKGITNGNFKLTHLLYADDVLIFGEASNENCQILVSVINDFANSSGLVINHDKSCIMFPKHVSNQLEVCQLLSIHTIVSKITYLGIPLSFYRLNVADFLPLLDSINKKLNGWKANLLSLAGRLQYLKFTIQNTIAYWIRGSIIPKTVHKVFKKVSSRFLFFGNSNTDKKLHMVSWDKICLPKDKGGLGIYSINAMQFAFNCSVILKMYNSVSPLACWLLAKYCSPWKPPHFSASKMWKSICCTAGSVKSLFQFRIYKNSPISLKWDHWCFNSTLGNFCGMVDNFGLPDIMLKNIISMNRWDYSGVIPSLYH</sequence>
<dbReference type="InterPro" id="IPR036691">
    <property type="entry name" value="Endo/exonu/phosph_ase_sf"/>
</dbReference>
<dbReference type="Gene3D" id="3.60.10.10">
    <property type="entry name" value="Endonuclease/exonuclease/phosphatase"/>
    <property type="match status" value="1"/>
</dbReference>
<protein>
    <recommendedName>
        <fullName evidence="1">Reverse transcriptase domain-containing protein</fullName>
    </recommendedName>
</protein>
<dbReference type="PANTHER" id="PTHR31635">
    <property type="entry name" value="REVERSE TRANSCRIPTASE DOMAIN-CONTAINING PROTEIN-RELATED"/>
    <property type="match status" value="1"/>
</dbReference>
<name>A0A8T3BVG1_DENNO</name>
<organism evidence="2 3">
    <name type="scientific">Dendrobium nobile</name>
    <name type="common">Orchid</name>
    <dbReference type="NCBI Taxonomy" id="94219"/>
    <lineage>
        <taxon>Eukaryota</taxon>
        <taxon>Viridiplantae</taxon>
        <taxon>Streptophyta</taxon>
        <taxon>Embryophyta</taxon>
        <taxon>Tracheophyta</taxon>
        <taxon>Spermatophyta</taxon>
        <taxon>Magnoliopsida</taxon>
        <taxon>Liliopsida</taxon>
        <taxon>Asparagales</taxon>
        <taxon>Orchidaceae</taxon>
        <taxon>Epidendroideae</taxon>
        <taxon>Malaxideae</taxon>
        <taxon>Dendrobiinae</taxon>
        <taxon>Dendrobium</taxon>
    </lineage>
</organism>
<dbReference type="EMBL" id="JAGYWB010000006">
    <property type="protein sequence ID" value="KAI0519364.1"/>
    <property type="molecule type" value="Genomic_DNA"/>
</dbReference>
<dbReference type="SUPFAM" id="SSF56219">
    <property type="entry name" value="DNase I-like"/>
    <property type="match status" value="1"/>
</dbReference>
<dbReference type="PROSITE" id="PS50878">
    <property type="entry name" value="RT_POL"/>
    <property type="match status" value="1"/>
</dbReference>
<dbReference type="InterPro" id="IPR043502">
    <property type="entry name" value="DNA/RNA_pol_sf"/>
</dbReference>
<proteinExistence type="predicted"/>
<evidence type="ECO:0000313" key="3">
    <source>
        <dbReference type="Proteomes" id="UP000829196"/>
    </source>
</evidence>
<dbReference type="OrthoDB" id="1938625at2759"/>
<dbReference type="InterPro" id="IPR000477">
    <property type="entry name" value="RT_dom"/>
</dbReference>
<feature type="domain" description="Reverse transcriptase" evidence="1">
    <location>
        <begin position="993"/>
        <end position="1229"/>
    </location>
</feature>